<evidence type="ECO:0000313" key="4">
    <source>
        <dbReference type="Proteomes" id="UP000315995"/>
    </source>
</evidence>
<dbReference type="SMART" id="SM00671">
    <property type="entry name" value="SEL1"/>
    <property type="match status" value="7"/>
</dbReference>
<gene>
    <name evidence="3" type="ORF">FIV42_17065</name>
</gene>
<dbReference type="RefSeq" id="WP_141198861.1">
    <property type="nucleotide sequence ID" value="NZ_CP041186.1"/>
</dbReference>
<dbReference type="PANTHER" id="PTHR13891">
    <property type="entry name" value="CYTOCHROME C OXIDASE ASSEMBLY FACTOR 7"/>
    <property type="match status" value="1"/>
</dbReference>
<protein>
    <submittedName>
        <fullName evidence="3">Sel1 repeat family protein</fullName>
    </submittedName>
</protein>
<dbReference type="Pfam" id="PF08238">
    <property type="entry name" value="Sel1"/>
    <property type="match status" value="7"/>
</dbReference>
<accession>A0A5B8Y7M7</accession>
<keyword evidence="2" id="KW-0677">Repeat</keyword>
<dbReference type="InterPro" id="IPR011990">
    <property type="entry name" value="TPR-like_helical_dom_sf"/>
</dbReference>
<keyword evidence="4" id="KW-1185">Reference proteome</keyword>
<accession>A0A4Y6PW89</accession>
<evidence type="ECO:0000256" key="1">
    <source>
        <dbReference type="ARBA" id="ARBA00008486"/>
    </source>
</evidence>
<organism evidence="3 4">
    <name type="scientific">Persicimonas caeni</name>
    <dbReference type="NCBI Taxonomy" id="2292766"/>
    <lineage>
        <taxon>Bacteria</taxon>
        <taxon>Deltaproteobacteria</taxon>
        <taxon>Bradymonadales</taxon>
        <taxon>Bradymonadaceae</taxon>
        <taxon>Persicimonas</taxon>
    </lineage>
</organism>
<dbReference type="EMBL" id="CP041186">
    <property type="protein sequence ID" value="QDG52389.1"/>
    <property type="molecule type" value="Genomic_DNA"/>
</dbReference>
<dbReference type="AlphaFoldDB" id="A0A4Y6PW89"/>
<proteinExistence type="inferred from homology"/>
<dbReference type="Gene3D" id="1.25.40.10">
    <property type="entry name" value="Tetratricopeptide repeat domain"/>
    <property type="match status" value="2"/>
</dbReference>
<sequence length="371" mass="40271">MHTTRLFAALAVSSLIVGCSTGSSTQNIDDTQGTKPTSASAAWEKAQSESPCKDVDARSCYFQGMKLEASAKPKQAIRYFKASCEREVASACYDLAVLYENGESVAKDEAKAKELYEQACQSQDPDAMACNNLAVMYQQGRAVEVDQDKAAELYRRACELGSMLGCRNLARRYLEGEGVEKSPARAAALLEKACQLGHPEACPQLTYLFAHDCVEGGECGAEILEPARSAQKLREMCEATKQPQACLGYGFMLEAGLDGEESDPAKAALQYDQACKAGVSTGCNYMANLYRRGDGVERDVERAVQLYDKACTEGFMLSCHTLGVMHLRGRSLPPDPKRGYEYIRKACEGGRSPSCTALEFQCFAGSQEACP</sequence>
<evidence type="ECO:0000313" key="3">
    <source>
        <dbReference type="EMBL" id="QDG52389.1"/>
    </source>
</evidence>
<dbReference type="SUPFAM" id="SSF81901">
    <property type="entry name" value="HCP-like"/>
    <property type="match status" value="2"/>
</dbReference>
<reference evidence="3 4" key="1">
    <citation type="submission" date="2019-06" db="EMBL/GenBank/DDBJ databases">
        <title>Persicimonas caeni gen. nov., sp. nov., a predatory bacterium isolated from solar saltern.</title>
        <authorList>
            <person name="Wang S."/>
        </authorList>
    </citation>
    <scope>NUCLEOTIDE SEQUENCE [LARGE SCALE GENOMIC DNA]</scope>
    <source>
        <strain evidence="3 4">YN101</strain>
    </source>
</reference>
<dbReference type="PROSITE" id="PS51257">
    <property type="entry name" value="PROKAR_LIPOPROTEIN"/>
    <property type="match status" value="1"/>
</dbReference>
<dbReference type="InterPro" id="IPR006597">
    <property type="entry name" value="Sel1-like"/>
</dbReference>
<name>A0A4Y6PW89_PERCE</name>
<dbReference type="PANTHER" id="PTHR13891:SF1">
    <property type="entry name" value="CYTOCHROME C OXIDASE ASSEMBLY FACTOR 7"/>
    <property type="match status" value="1"/>
</dbReference>
<evidence type="ECO:0000256" key="2">
    <source>
        <dbReference type="ARBA" id="ARBA00022737"/>
    </source>
</evidence>
<dbReference type="InterPro" id="IPR040239">
    <property type="entry name" value="HcpB-like"/>
</dbReference>
<dbReference type="OrthoDB" id="9772133at2"/>
<dbReference type="Proteomes" id="UP000315995">
    <property type="component" value="Chromosome"/>
</dbReference>
<comment type="similarity">
    <text evidence="1">Belongs to the hcp beta-lactamase family.</text>
</comment>